<feature type="domain" description="Putative zinc-finger" evidence="4">
    <location>
        <begin position="140"/>
        <end position="167"/>
    </location>
</feature>
<keyword evidence="3" id="KW-1133">Transmembrane helix</keyword>
<dbReference type="GeneID" id="87599023"/>
<dbReference type="InterPro" id="IPR027383">
    <property type="entry name" value="Znf_put"/>
</dbReference>
<name>A0A0M0KG69_ALKHA</name>
<gene>
    <name evidence="5" type="ORF">AMD02_02315</name>
</gene>
<evidence type="ECO:0000256" key="1">
    <source>
        <dbReference type="ARBA" id="ARBA00024353"/>
    </source>
</evidence>
<keyword evidence="3" id="KW-0812">Transmembrane</keyword>
<dbReference type="AlphaFoldDB" id="A0A0M0KG69"/>
<evidence type="ECO:0000256" key="3">
    <source>
        <dbReference type="SAM" id="Phobius"/>
    </source>
</evidence>
<dbReference type="EMBL" id="LILD01000001">
    <property type="protein sequence ID" value="KOO37809.1"/>
    <property type="molecule type" value="Genomic_DNA"/>
</dbReference>
<evidence type="ECO:0000256" key="2">
    <source>
        <dbReference type="ARBA" id="ARBA00024438"/>
    </source>
</evidence>
<evidence type="ECO:0000313" key="5">
    <source>
        <dbReference type="EMBL" id="KOO37809.1"/>
    </source>
</evidence>
<sequence>MERQEKRGHDLLTWLKQHGTPYYQIASFYVEEKEIPLLFAKILIELDRHSSQPFSHEQLVKAIYRHVHRKKKGRMEAELKGLTKDVIVLSYIAKLPVETISRMVNVKRERVLNEKFAGLVTLGARSGKEHDSCSLSGRIMFEYMDGHLNFLEKHKVKEHLASCGSCREKERAFKQAIESFQRDVSTRQPSDQFFEELEQWIDWYMRKKQRARKRRLTLAGGLAAVLLLGVGLSMTPAGSERLHQWWSMFKGYAMYVTAEDSGVRFAITDVVADEMQTYLYYEVKNVKGNTTLFPEYGRQVMFESESGQLKPLIKRGDSMRIEPLTFDENVSTGIIILPPIPEKKGMIHVELQRLYPVQLKEENPVEQVGEWSVSVEVEREPVTVVDVNETSTLDGWELTLKSLTFAPTATIADFAVRDPEYRFGYEISYSLHELMINDKYRVRNQNSLSFHMNTEGEETQFKVAFQPMEPVDVTSVELIDPTVVENVEYYQEIPLDFNGQNYATVYYLGSPITFIRERKNGEWTFRMREDRSADRPYDALHFVLETGQGQEVFPYDFEQQFVYVDRDGSVVEKNGPHLLRIAGHRYLPYESTFSLSDTEANGTLLMKIYGHRQTKVIKGATRFELKEE</sequence>
<proteinExistence type="inferred from homology"/>
<accession>A0A0M0KG69</accession>
<feature type="transmembrane region" description="Helical" evidence="3">
    <location>
        <begin position="216"/>
        <end position="234"/>
    </location>
</feature>
<comment type="caution">
    <text evidence="5">The sequence shown here is derived from an EMBL/GenBank/DDBJ whole genome shotgun (WGS) entry which is preliminary data.</text>
</comment>
<dbReference type="PATRIC" id="fig|136160.3.peg.673"/>
<evidence type="ECO:0000259" key="4">
    <source>
        <dbReference type="Pfam" id="PF13490"/>
    </source>
</evidence>
<dbReference type="Pfam" id="PF13490">
    <property type="entry name" value="zf-HC2"/>
    <property type="match status" value="1"/>
</dbReference>
<dbReference type="Gene3D" id="2.60.40.1630">
    <property type="entry name" value="bacillus anthracis domain"/>
    <property type="match status" value="1"/>
</dbReference>
<dbReference type="Gene3D" id="1.10.10.1320">
    <property type="entry name" value="Anti-sigma factor, zinc-finger domain"/>
    <property type="match status" value="1"/>
</dbReference>
<reference evidence="5" key="1">
    <citation type="submission" date="2015-08" db="EMBL/GenBank/DDBJ databases">
        <title>Complete DNA Sequence of Pseudomonas syringae pv. actinidiae, the Causal Agent of Kiwifruit Canker Disease.</title>
        <authorList>
            <person name="Rikkerink E.H.A."/>
            <person name="Fineran P.C."/>
        </authorList>
    </citation>
    <scope>NUCLEOTIDE SEQUENCE</scope>
    <source>
        <strain evidence="5">DSM 13666</strain>
    </source>
</reference>
<comment type="similarity">
    <text evidence="1">Belongs to the zinc-associated anti-sigma factor (ZAS) superfamily. Anti-sigma-W factor family.</text>
</comment>
<organism evidence="5">
    <name type="scientific">Halalkalibacterium halodurans</name>
    <name type="common">Bacillus halodurans</name>
    <dbReference type="NCBI Taxonomy" id="86665"/>
    <lineage>
        <taxon>Bacteria</taxon>
        <taxon>Bacillati</taxon>
        <taxon>Bacillota</taxon>
        <taxon>Bacilli</taxon>
        <taxon>Bacillales</taxon>
        <taxon>Bacillaceae</taxon>
        <taxon>Halalkalibacterium (ex Joshi et al. 2022)</taxon>
    </lineage>
</organism>
<dbReference type="InterPro" id="IPR041916">
    <property type="entry name" value="Anti_sigma_zinc_sf"/>
</dbReference>
<keyword evidence="3" id="KW-0472">Membrane</keyword>
<dbReference type="RefSeq" id="WP_053430319.1">
    <property type="nucleotide sequence ID" value="NZ_CP040441.1"/>
</dbReference>
<protein>
    <recommendedName>
        <fullName evidence="2">Anti-sigma-W factor RsiW</fullName>
    </recommendedName>
</protein>